<accession>A0AAE9XWB3</accession>
<dbReference type="Pfam" id="PF14534">
    <property type="entry name" value="DUF4440"/>
    <property type="match status" value="1"/>
</dbReference>
<dbReference type="EMBL" id="CP116805">
    <property type="protein sequence ID" value="WCL55593.1"/>
    <property type="molecule type" value="Genomic_DNA"/>
</dbReference>
<protein>
    <submittedName>
        <fullName evidence="3">DUF4440 domain-containing protein</fullName>
    </submittedName>
</protein>
<gene>
    <name evidence="3" type="ORF">PH603_07440</name>
</gene>
<sequence>MRRAFAWTLLLCLAPLSAGCAMESKTEPAPIQHIGTQNMNKDQADVQNTIEGMTSAFEKNDIDAVMATYEPGAAILFEPGQPVTDVQQARQMFDGMAAAKPTFTYSGHEVVVSGDTAIHIAPWQMTAHMPDGQEIKQAGLSIAVLRRQADGSWKMVIDNPHGSRLMEQSK</sequence>
<name>A0AAE9XWB3_9PROT</name>
<feature type="domain" description="DUF4440" evidence="2">
    <location>
        <begin position="51"/>
        <end position="155"/>
    </location>
</feature>
<dbReference type="KEGG" id="gso:PH603_07440"/>
<evidence type="ECO:0000313" key="3">
    <source>
        <dbReference type="EMBL" id="WCL55593.1"/>
    </source>
</evidence>
<dbReference type="Gene3D" id="3.10.450.50">
    <property type="match status" value="1"/>
</dbReference>
<keyword evidence="4" id="KW-1185">Reference proteome</keyword>
<feature type="signal peptide" evidence="1">
    <location>
        <begin position="1"/>
        <end position="20"/>
    </location>
</feature>
<evidence type="ECO:0000259" key="2">
    <source>
        <dbReference type="Pfam" id="PF14534"/>
    </source>
</evidence>
<feature type="chain" id="PRO_5042218780" evidence="1">
    <location>
        <begin position="21"/>
        <end position="170"/>
    </location>
</feature>
<reference evidence="3" key="1">
    <citation type="submission" date="2023-01" db="EMBL/GenBank/DDBJ databases">
        <title>The genome sequence of Kordiimonadaceae bacterium 6D33.</title>
        <authorList>
            <person name="Liu Y."/>
        </authorList>
    </citation>
    <scope>NUCLEOTIDE SEQUENCE</scope>
    <source>
        <strain evidence="3">6D33</strain>
    </source>
</reference>
<proteinExistence type="predicted"/>
<organism evidence="3 4">
    <name type="scientific">Gimibacter soli</name>
    <dbReference type="NCBI Taxonomy" id="3024400"/>
    <lineage>
        <taxon>Bacteria</taxon>
        <taxon>Pseudomonadati</taxon>
        <taxon>Pseudomonadota</taxon>
        <taxon>Alphaproteobacteria</taxon>
        <taxon>Kordiimonadales</taxon>
        <taxon>Temperatibacteraceae</taxon>
        <taxon>Gimibacter</taxon>
    </lineage>
</organism>
<dbReference type="InterPro" id="IPR027843">
    <property type="entry name" value="DUF4440"/>
</dbReference>
<dbReference type="PROSITE" id="PS51257">
    <property type="entry name" value="PROKAR_LIPOPROTEIN"/>
    <property type="match status" value="1"/>
</dbReference>
<dbReference type="Proteomes" id="UP001217500">
    <property type="component" value="Chromosome"/>
</dbReference>
<keyword evidence="1" id="KW-0732">Signal</keyword>
<dbReference type="AlphaFoldDB" id="A0AAE9XWB3"/>
<dbReference type="RefSeq" id="WP_289505428.1">
    <property type="nucleotide sequence ID" value="NZ_CP116805.1"/>
</dbReference>
<dbReference type="SUPFAM" id="SSF54427">
    <property type="entry name" value="NTF2-like"/>
    <property type="match status" value="1"/>
</dbReference>
<evidence type="ECO:0000256" key="1">
    <source>
        <dbReference type="SAM" id="SignalP"/>
    </source>
</evidence>
<dbReference type="InterPro" id="IPR032710">
    <property type="entry name" value="NTF2-like_dom_sf"/>
</dbReference>
<evidence type="ECO:0000313" key="4">
    <source>
        <dbReference type="Proteomes" id="UP001217500"/>
    </source>
</evidence>